<dbReference type="Pfam" id="PF02984">
    <property type="entry name" value="Cyclin_C"/>
    <property type="match status" value="1"/>
</dbReference>
<keyword evidence="9" id="KW-1185">Reference proteome</keyword>
<evidence type="ECO:0000256" key="2">
    <source>
        <dbReference type="ARBA" id="ARBA00023127"/>
    </source>
</evidence>
<evidence type="ECO:0000256" key="3">
    <source>
        <dbReference type="ARBA" id="ARBA00023306"/>
    </source>
</evidence>
<feature type="region of interest" description="Disordered" evidence="5">
    <location>
        <begin position="29"/>
        <end position="66"/>
    </location>
</feature>
<dbReference type="Pfam" id="PF00134">
    <property type="entry name" value="Cyclin_N"/>
    <property type="match status" value="1"/>
</dbReference>
<dbReference type="Gene3D" id="1.10.472.10">
    <property type="entry name" value="Cyclin-like"/>
    <property type="match status" value="2"/>
</dbReference>
<keyword evidence="1" id="KW-0132">Cell division</keyword>
<evidence type="ECO:0000259" key="6">
    <source>
        <dbReference type="SMART" id="SM00385"/>
    </source>
</evidence>
<comment type="caution">
    <text evidence="8">The sequence shown here is derived from an EMBL/GenBank/DDBJ whole genome shotgun (WGS) entry which is preliminary data.</text>
</comment>
<dbReference type="SUPFAM" id="SSF47954">
    <property type="entry name" value="Cyclin-like"/>
    <property type="match status" value="2"/>
</dbReference>
<dbReference type="OrthoDB" id="5590282at2759"/>
<proteinExistence type="inferred from homology"/>
<protein>
    <recommendedName>
        <fullName evidence="10">Cyclin N-terminal domain-containing protein</fullName>
    </recommendedName>
</protein>
<gene>
    <name evidence="8" type="ORF">DGAL_LOCUS11563</name>
</gene>
<evidence type="ECO:0000259" key="7">
    <source>
        <dbReference type="SMART" id="SM01332"/>
    </source>
</evidence>
<organism evidence="8 9">
    <name type="scientific">Daphnia galeata</name>
    <dbReference type="NCBI Taxonomy" id="27404"/>
    <lineage>
        <taxon>Eukaryota</taxon>
        <taxon>Metazoa</taxon>
        <taxon>Ecdysozoa</taxon>
        <taxon>Arthropoda</taxon>
        <taxon>Crustacea</taxon>
        <taxon>Branchiopoda</taxon>
        <taxon>Diplostraca</taxon>
        <taxon>Cladocera</taxon>
        <taxon>Anomopoda</taxon>
        <taxon>Daphniidae</taxon>
        <taxon>Daphnia</taxon>
    </lineage>
</organism>
<name>A0A8J2WKK2_9CRUS</name>
<keyword evidence="2 4" id="KW-0195">Cyclin</keyword>
<feature type="compositionally biased region" description="Polar residues" evidence="5">
    <location>
        <begin position="29"/>
        <end position="47"/>
    </location>
</feature>
<dbReference type="SMART" id="SM01332">
    <property type="entry name" value="Cyclin_C"/>
    <property type="match status" value="1"/>
</dbReference>
<dbReference type="PIRSF" id="PIRSF001771">
    <property type="entry name" value="Cyclin_A_B_D_E"/>
    <property type="match status" value="1"/>
</dbReference>
<evidence type="ECO:0000256" key="1">
    <source>
        <dbReference type="ARBA" id="ARBA00022618"/>
    </source>
</evidence>
<feature type="domain" description="Cyclin-like" evidence="6">
    <location>
        <begin position="182"/>
        <end position="265"/>
    </location>
</feature>
<comment type="similarity">
    <text evidence="4">Belongs to the cyclin family.</text>
</comment>
<dbReference type="GO" id="GO:0044772">
    <property type="term" value="P:mitotic cell cycle phase transition"/>
    <property type="evidence" value="ECO:0007669"/>
    <property type="project" value="InterPro"/>
</dbReference>
<evidence type="ECO:0008006" key="10">
    <source>
        <dbReference type="Google" id="ProtNLM"/>
    </source>
</evidence>
<dbReference type="GO" id="GO:0016538">
    <property type="term" value="F:cyclin-dependent protein serine/threonine kinase regulator activity"/>
    <property type="evidence" value="ECO:0007669"/>
    <property type="project" value="InterPro"/>
</dbReference>
<dbReference type="InterPro" id="IPR013763">
    <property type="entry name" value="Cyclin-like_dom"/>
</dbReference>
<feature type="domain" description="Cyclin C-terminal" evidence="7">
    <location>
        <begin position="274"/>
        <end position="400"/>
    </location>
</feature>
<keyword evidence="3" id="KW-0131">Cell cycle</keyword>
<sequence>MSNRMPLKEIPDTLRRSHRLNGVSKLLNTSTSSMPAQSNKAPLSQKNVKVISSKKPSQRRRNKVAVSASSSNAAINHCKRQSAARRTKSDCVVIDIDDVAPAAVCTSIYFIRNRPRSGWCQARRCVAVPAISGSRNFLFSIFVDNEMYLHAKSLESRHCFSPSYLSAVGSRVSNEMRATLVNWLVEIHGHLKLEPETLHTAVRLLDATLQHFKVGVNRLQLCGLAVFWLATKLESRTLSAQDLLYLMCYKGDVLILVRMEQTVLKLLNFQLQVADPIFFLNRLMLYDENGQSEEFYNTCNYCMDSVLHDITTVEIPASELASAALLAGRMIDGHLGWPYPIGYATEHWPSPKKLEPLAHKMIRAILEASEGKSTYTGAFKKYASRKRFYGLSESQKFSSVNLSKLIDVPPSSIC</sequence>
<dbReference type="EMBL" id="CAKKLH010000281">
    <property type="protein sequence ID" value="CAH0108194.1"/>
    <property type="molecule type" value="Genomic_DNA"/>
</dbReference>
<dbReference type="Proteomes" id="UP000789390">
    <property type="component" value="Unassembled WGS sequence"/>
</dbReference>
<dbReference type="InterPro" id="IPR004367">
    <property type="entry name" value="Cyclin_C-dom"/>
</dbReference>
<dbReference type="SMART" id="SM00385">
    <property type="entry name" value="CYCLIN"/>
    <property type="match status" value="1"/>
</dbReference>
<evidence type="ECO:0000256" key="5">
    <source>
        <dbReference type="SAM" id="MobiDB-lite"/>
    </source>
</evidence>
<evidence type="ECO:0000256" key="4">
    <source>
        <dbReference type="RuleBase" id="RU000383"/>
    </source>
</evidence>
<dbReference type="GO" id="GO:0051301">
    <property type="term" value="P:cell division"/>
    <property type="evidence" value="ECO:0007669"/>
    <property type="project" value="UniProtKB-KW"/>
</dbReference>
<evidence type="ECO:0000313" key="9">
    <source>
        <dbReference type="Proteomes" id="UP000789390"/>
    </source>
</evidence>
<dbReference type="PANTHER" id="PTHR10177">
    <property type="entry name" value="CYCLINS"/>
    <property type="match status" value="1"/>
</dbReference>
<dbReference type="InterPro" id="IPR039361">
    <property type="entry name" value="Cyclin"/>
</dbReference>
<accession>A0A8J2WKK2</accession>
<dbReference type="InterPro" id="IPR046965">
    <property type="entry name" value="Cyclin_A/B-like"/>
</dbReference>
<dbReference type="AlphaFoldDB" id="A0A8J2WKK2"/>
<dbReference type="InterPro" id="IPR006671">
    <property type="entry name" value="Cyclin_N"/>
</dbReference>
<reference evidence="8" key="1">
    <citation type="submission" date="2021-11" db="EMBL/GenBank/DDBJ databases">
        <authorList>
            <person name="Schell T."/>
        </authorList>
    </citation>
    <scope>NUCLEOTIDE SEQUENCE</scope>
    <source>
        <strain evidence="8">M5</strain>
    </source>
</reference>
<evidence type="ECO:0000313" key="8">
    <source>
        <dbReference type="EMBL" id="CAH0108194.1"/>
    </source>
</evidence>
<dbReference type="InterPro" id="IPR036915">
    <property type="entry name" value="Cyclin-like_sf"/>
</dbReference>